<proteinExistence type="predicted"/>
<dbReference type="PROSITE" id="PS50969">
    <property type="entry name" value="FCP1"/>
    <property type="match status" value="1"/>
</dbReference>
<dbReference type="NCBIfam" id="TIGR02251">
    <property type="entry name" value="HIF-SF_euk"/>
    <property type="match status" value="1"/>
</dbReference>
<evidence type="ECO:0000259" key="2">
    <source>
        <dbReference type="PROSITE" id="PS50969"/>
    </source>
</evidence>
<dbReference type="SUPFAM" id="SSF56784">
    <property type="entry name" value="HAD-like"/>
    <property type="match status" value="1"/>
</dbReference>
<dbReference type="InterPro" id="IPR023214">
    <property type="entry name" value="HAD_sf"/>
</dbReference>
<sequence length="528" mass="56575">MPPASAASNSILTSCHPHSPLLVKSAILSEKSVMTATTKHNNNSNNKPAASPTRISSRRRSASMSPSPGEPSPEASPTLASPVAATKRPLQTSFAKEDVEVTPPNGADTHDNECEEEEEEEDAAAAAAAAAASLITSVKKRRRTRDSATALSPPKLAQPITSADSDGIEPSTPTEDEEQQHFDVYKTKSTAIAPLSPSFGSGAATAAAAAAAATAAAEAPPPAALGSRLATIFSPVFTLFTGPAAGAENAAAPDAAVPTSPAAAGRPRDLEDYDDDDAVDDDEESYEDDEDFDPWCFIANLPPLSMVAPLGRSHILPRRTRSSPGHITLVLDLDETLVHSSLDLGAPSSATSRPKFGTSPANAPLPRNFQFEVECNGLHHLVSVRTRPYLAEFLRRASELFEVVIFTASQRAYAERLLDVIDPGRCHIKHRVYRDSCVMVDGNFLKDLTVLGRDLSKMVIVDNSPQAFGFQLSNGIPIESWFDDDSDDELRQLLPFLERIAKLSSHEDVRPHVVNHFRLHEKVENAMG</sequence>
<dbReference type="SMART" id="SM00577">
    <property type="entry name" value="CPDc"/>
    <property type="match status" value="1"/>
</dbReference>
<dbReference type="AlphaFoldDB" id="A0A830HIW8"/>
<feature type="compositionally biased region" description="Low complexity" evidence="1">
    <location>
        <begin position="249"/>
        <end position="264"/>
    </location>
</feature>
<dbReference type="InterPro" id="IPR011948">
    <property type="entry name" value="Dullard_phosphatase"/>
</dbReference>
<dbReference type="GO" id="GO:0016791">
    <property type="term" value="F:phosphatase activity"/>
    <property type="evidence" value="ECO:0007669"/>
    <property type="project" value="InterPro"/>
</dbReference>
<dbReference type="EMBL" id="BNJQ01000009">
    <property type="protein sequence ID" value="GHP04997.1"/>
    <property type="molecule type" value="Genomic_DNA"/>
</dbReference>
<gene>
    <name evidence="3" type="ORF">PPROV_000374900</name>
</gene>
<evidence type="ECO:0000256" key="1">
    <source>
        <dbReference type="SAM" id="MobiDB-lite"/>
    </source>
</evidence>
<dbReference type="InterPro" id="IPR004274">
    <property type="entry name" value="FCP1_dom"/>
</dbReference>
<dbReference type="Gene3D" id="3.40.50.1000">
    <property type="entry name" value="HAD superfamily/HAD-like"/>
    <property type="match status" value="1"/>
</dbReference>
<feature type="compositionally biased region" description="Low complexity" evidence="1">
    <location>
        <begin position="35"/>
        <end position="55"/>
    </location>
</feature>
<dbReference type="InterPro" id="IPR036412">
    <property type="entry name" value="HAD-like_sf"/>
</dbReference>
<accession>A0A830HIW8</accession>
<evidence type="ECO:0000313" key="3">
    <source>
        <dbReference type="EMBL" id="GHP04997.1"/>
    </source>
</evidence>
<comment type="caution">
    <text evidence="3">The sequence shown here is derived from an EMBL/GenBank/DDBJ whole genome shotgun (WGS) entry which is preliminary data.</text>
</comment>
<dbReference type="Pfam" id="PF03031">
    <property type="entry name" value="NIF"/>
    <property type="match status" value="1"/>
</dbReference>
<dbReference type="Proteomes" id="UP000660262">
    <property type="component" value="Unassembled WGS sequence"/>
</dbReference>
<feature type="compositionally biased region" description="Acidic residues" evidence="1">
    <location>
        <begin position="113"/>
        <end position="123"/>
    </location>
</feature>
<feature type="compositionally biased region" description="Low complexity" evidence="1">
    <location>
        <begin position="62"/>
        <end position="77"/>
    </location>
</feature>
<reference evidence="3" key="1">
    <citation type="submission" date="2020-10" db="EMBL/GenBank/DDBJ databases">
        <title>Unveiling of a novel bifunctional photoreceptor, Dualchrome1, isolated from a cosmopolitan green alga.</title>
        <authorList>
            <person name="Suzuki S."/>
            <person name="Kawachi M."/>
        </authorList>
    </citation>
    <scope>NUCLEOTIDE SEQUENCE</scope>
    <source>
        <strain evidence="3">NIES 2893</strain>
    </source>
</reference>
<keyword evidence="4" id="KW-1185">Reference proteome</keyword>
<dbReference type="PANTHER" id="PTHR12210">
    <property type="entry name" value="DULLARD PROTEIN PHOSPHATASE"/>
    <property type="match status" value="1"/>
</dbReference>
<protein>
    <recommendedName>
        <fullName evidence="2">FCP1 homology domain-containing protein</fullName>
    </recommendedName>
</protein>
<dbReference type="OrthoDB" id="277011at2759"/>
<feature type="region of interest" description="Disordered" evidence="1">
    <location>
        <begin position="249"/>
        <end position="289"/>
    </location>
</feature>
<name>A0A830HIW8_9CHLO</name>
<dbReference type="InterPro" id="IPR050365">
    <property type="entry name" value="TIM50"/>
</dbReference>
<organism evidence="3 4">
    <name type="scientific">Pycnococcus provasolii</name>
    <dbReference type="NCBI Taxonomy" id="41880"/>
    <lineage>
        <taxon>Eukaryota</taxon>
        <taxon>Viridiplantae</taxon>
        <taxon>Chlorophyta</taxon>
        <taxon>Pseudoscourfieldiophyceae</taxon>
        <taxon>Pseudoscourfieldiales</taxon>
        <taxon>Pycnococcaceae</taxon>
        <taxon>Pycnococcus</taxon>
    </lineage>
</organism>
<feature type="compositionally biased region" description="Acidic residues" evidence="1">
    <location>
        <begin position="271"/>
        <end position="289"/>
    </location>
</feature>
<dbReference type="FunFam" id="3.40.50.1000:FF:000093">
    <property type="entry name" value="NLI interacting factor-like phosphatase family protein"/>
    <property type="match status" value="1"/>
</dbReference>
<feature type="region of interest" description="Disordered" evidence="1">
    <location>
        <begin position="33"/>
        <end position="181"/>
    </location>
</feature>
<feature type="domain" description="FCP1 homology" evidence="2">
    <location>
        <begin position="322"/>
        <end position="500"/>
    </location>
</feature>
<dbReference type="CDD" id="cd07521">
    <property type="entry name" value="HAD_FCP1-like"/>
    <property type="match status" value="1"/>
</dbReference>
<evidence type="ECO:0000313" key="4">
    <source>
        <dbReference type="Proteomes" id="UP000660262"/>
    </source>
</evidence>